<dbReference type="AlphaFoldDB" id="A0A5D4KFA8"/>
<accession>A0A5D4KFA8</accession>
<name>A0A5D4KFA8_9BACI</name>
<sequence>MRRRRSPSLPLMAGLVLLVLIMLLFLRSCTGGTASAGSPEDAIKEFYESEQEADFGKAWNLFHSEMKKRFKKSAYIQTKNHVFLGHMGVETFEVDIGEMEKLKEWQMSKDGPVFKDVTAAEVTMTYNSQFGVLEIAQNCYAVLEKGEWKVLWDYDY</sequence>
<proteinExistence type="predicted"/>
<dbReference type="EMBL" id="VTEH01000004">
    <property type="protein sequence ID" value="TYR75991.1"/>
    <property type="molecule type" value="Genomic_DNA"/>
</dbReference>
<dbReference type="Proteomes" id="UP000323317">
    <property type="component" value="Unassembled WGS sequence"/>
</dbReference>
<dbReference type="RefSeq" id="WP_148946208.1">
    <property type="nucleotide sequence ID" value="NZ_VTEH01000004.1"/>
</dbReference>
<dbReference type="SUPFAM" id="SSF54427">
    <property type="entry name" value="NTF2-like"/>
    <property type="match status" value="1"/>
</dbReference>
<evidence type="ECO:0000313" key="1">
    <source>
        <dbReference type="EMBL" id="TYR75991.1"/>
    </source>
</evidence>
<protein>
    <submittedName>
        <fullName evidence="1">Uncharacterized protein</fullName>
    </submittedName>
</protein>
<gene>
    <name evidence="1" type="ORF">FZC79_07500</name>
</gene>
<organism evidence="1 2">
    <name type="scientific">Rossellomorea vietnamensis</name>
    <dbReference type="NCBI Taxonomy" id="218284"/>
    <lineage>
        <taxon>Bacteria</taxon>
        <taxon>Bacillati</taxon>
        <taxon>Bacillota</taxon>
        <taxon>Bacilli</taxon>
        <taxon>Bacillales</taxon>
        <taxon>Bacillaceae</taxon>
        <taxon>Rossellomorea</taxon>
    </lineage>
</organism>
<evidence type="ECO:0000313" key="2">
    <source>
        <dbReference type="Proteomes" id="UP000323317"/>
    </source>
</evidence>
<dbReference type="Gene3D" id="3.10.450.100">
    <property type="entry name" value="NTF2-like, domain 1"/>
    <property type="match status" value="1"/>
</dbReference>
<reference evidence="1 2" key="1">
    <citation type="submission" date="2019-08" db="EMBL/GenBank/DDBJ databases">
        <title>Bacillus genomes from the desert of Cuatro Cienegas, Coahuila.</title>
        <authorList>
            <person name="Olmedo-Alvarez G."/>
        </authorList>
    </citation>
    <scope>NUCLEOTIDE SEQUENCE [LARGE SCALE GENOMIC DNA]</scope>
    <source>
        <strain evidence="1 2">CH40_1T</strain>
    </source>
</reference>
<comment type="caution">
    <text evidence="1">The sequence shown here is derived from an EMBL/GenBank/DDBJ whole genome shotgun (WGS) entry which is preliminary data.</text>
</comment>
<dbReference type="InterPro" id="IPR032710">
    <property type="entry name" value="NTF2-like_dom_sf"/>
</dbReference>